<comment type="caution">
    <text evidence="1">The sequence shown here is derived from an EMBL/GenBank/DDBJ whole genome shotgun (WGS) entry which is preliminary data.</text>
</comment>
<evidence type="ECO:0000313" key="1">
    <source>
        <dbReference type="EMBL" id="MBS8266530.1"/>
    </source>
</evidence>
<organism evidence="1 2">
    <name type="scientific">Mesobacillus boroniphilus</name>
    <dbReference type="NCBI Taxonomy" id="308892"/>
    <lineage>
        <taxon>Bacteria</taxon>
        <taxon>Bacillati</taxon>
        <taxon>Bacillota</taxon>
        <taxon>Bacilli</taxon>
        <taxon>Bacillales</taxon>
        <taxon>Bacillaceae</taxon>
        <taxon>Mesobacillus</taxon>
    </lineage>
</organism>
<accession>A0A944GZ74</accession>
<proteinExistence type="predicted"/>
<dbReference type="AlphaFoldDB" id="A0A944GZ74"/>
<gene>
    <name evidence="1" type="ORF">DYI25_19085</name>
</gene>
<evidence type="ECO:0000313" key="2">
    <source>
        <dbReference type="Proteomes" id="UP000761411"/>
    </source>
</evidence>
<name>A0A944GZ74_9BACI</name>
<dbReference type="EMBL" id="QTKX01000003">
    <property type="protein sequence ID" value="MBS8266530.1"/>
    <property type="molecule type" value="Genomic_DNA"/>
</dbReference>
<sequence length="166" mass="19026">MLDKRILQELQEYIDQNMTIILYEKSAAPLEDFVLESISPLEIETFIAQKRKPTLQKVLFDFIDKKGAASDSEIYKKAGIDRRHFSKIRSNPEYRPSKNTVIALAMALELNKKETDKLLGSAGYSLSDSETSDLVIQFCIERKIYEIHQVNYALDYFSQKPLGGVL</sequence>
<dbReference type="Proteomes" id="UP000761411">
    <property type="component" value="Unassembled WGS sequence"/>
</dbReference>
<keyword evidence="2" id="KW-1185">Reference proteome</keyword>
<dbReference type="RefSeq" id="WP_213371907.1">
    <property type="nucleotide sequence ID" value="NZ_QTKX01000003.1"/>
</dbReference>
<protein>
    <submittedName>
        <fullName evidence="1">Uncharacterized protein</fullName>
    </submittedName>
</protein>
<reference evidence="1 2" key="1">
    <citation type="journal article" date="2021" name="Microorganisms">
        <title>Bacterial Dimethylsulfoniopropionate Biosynthesis in the East China Sea.</title>
        <authorList>
            <person name="Liu J."/>
            <person name="Zhang Y."/>
            <person name="Liu J."/>
            <person name="Zhong H."/>
            <person name="Williams B.T."/>
            <person name="Zheng Y."/>
            <person name="Curson A.R.J."/>
            <person name="Sun C."/>
            <person name="Sun H."/>
            <person name="Song D."/>
            <person name="Wagner Mackenzie B."/>
            <person name="Bermejo Martinez A."/>
            <person name="Todd J.D."/>
            <person name="Zhang X.H."/>
        </authorList>
    </citation>
    <scope>NUCLEOTIDE SEQUENCE [LARGE SCALE GENOMIC DNA]</scope>
    <source>
        <strain evidence="1 2">ESS08</strain>
    </source>
</reference>